<dbReference type="EMBL" id="CAADRA010004069">
    <property type="protein sequence ID" value="VFT84380.1"/>
    <property type="molecule type" value="Genomic_DNA"/>
</dbReference>
<dbReference type="EMBL" id="VJMH01004057">
    <property type="protein sequence ID" value="KAF0703938.1"/>
    <property type="molecule type" value="Genomic_DNA"/>
</dbReference>
<sequence>MPPVRSPARRSVSQSSLADERPESTSTLTDENLLFTRPPGKPVTVWDDDAGPRTPASRGWSKKRPRSPNSRSKLMPIGQDMKSPRYGYPLSSSIPVTLQRKLWNEYMLEPLIYN</sequence>
<feature type="region of interest" description="Disordered" evidence="1">
    <location>
        <begin position="1"/>
        <end position="86"/>
    </location>
</feature>
<dbReference type="AlphaFoldDB" id="A0A485KIC4"/>
<reference evidence="3 4" key="1">
    <citation type="submission" date="2019-03" db="EMBL/GenBank/DDBJ databases">
        <authorList>
            <person name="Gaulin E."/>
            <person name="Dumas B."/>
        </authorList>
    </citation>
    <scope>NUCLEOTIDE SEQUENCE [LARGE SCALE GENOMIC DNA]</scope>
    <source>
        <strain evidence="3">CBS 568.67</strain>
    </source>
</reference>
<reference evidence="2" key="2">
    <citation type="submission" date="2019-06" db="EMBL/GenBank/DDBJ databases">
        <title>Genomics analysis of Aphanomyces spp. identifies a new class of oomycete effector associated with host adaptation.</title>
        <authorList>
            <person name="Gaulin E."/>
        </authorList>
    </citation>
    <scope>NUCLEOTIDE SEQUENCE</scope>
    <source>
        <strain evidence="2">CBS 578.67</strain>
    </source>
</reference>
<evidence type="ECO:0000313" key="3">
    <source>
        <dbReference type="EMBL" id="VFT84380.1"/>
    </source>
</evidence>
<organism evidence="3 4">
    <name type="scientific">Aphanomyces stellatus</name>
    <dbReference type="NCBI Taxonomy" id="120398"/>
    <lineage>
        <taxon>Eukaryota</taxon>
        <taxon>Sar</taxon>
        <taxon>Stramenopiles</taxon>
        <taxon>Oomycota</taxon>
        <taxon>Saprolegniomycetes</taxon>
        <taxon>Saprolegniales</taxon>
        <taxon>Verrucalvaceae</taxon>
        <taxon>Aphanomyces</taxon>
    </lineage>
</organism>
<evidence type="ECO:0000256" key="1">
    <source>
        <dbReference type="SAM" id="MobiDB-lite"/>
    </source>
</evidence>
<evidence type="ECO:0000313" key="2">
    <source>
        <dbReference type="EMBL" id="KAF0703938.1"/>
    </source>
</evidence>
<gene>
    <name evidence="3" type="primary">Aste57867_7468</name>
    <name evidence="2" type="ORF">As57867_007442</name>
    <name evidence="3" type="ORF">ASTE57867_7468</name>
</gene>
<proteinExistence type="predicted"/>
<evidence type="ECO:0000313" key="4">
    <source>
        <dbReference type="Proteomes" id="UP000332933"/>
    </source>
</evidence>
<keyword evidence="4" id="KW-1185">Reference proteome</keyword>
<accession>A0A485KIC4</accession>
<name>A0A485KIC4_9STRA</name>
<protein>
    <submittedName>
        <fullName evidence="3">Aste57867_7468 protein</fullName>
    </submittedName>
</protein>
<dbReference type="Proteomes" id="UP000332933">
    <property type="component" value="Unassembled WGS sequence"/>
</dbReference>